<keyword evidence="1" id="KW-0732">Signal</keyword>
<dbReference type="NCBIfam" id="NF033852">
    <property type="entry name" value="fulvocin_rel"/>
    <property type="match status" value="1"/>
</dbReference>
<keyword evidence="3" id="KW-1185">Reference proteome</keyword>
<proteinExistence type="predicted"/>
<gene>
    <name evidence="2" type="ORF">JY572_00085</name>
</gene>
<evidence type="ECO:0000313" key="3">
    <source>
        <dbReference type="Proteomes" id="UP000663090"/>
    </source>
</evidence>
<feature type="signal peptide" evidence="1">
    <location>
        <begin position="1"/>
        <end position="22"/>
    </location>
</feature>
<name>A0ABX7N731_9BACT</name>
<protein>
    <submittedName>
        <fullName evidence="2">Bacteriocin fulvocin C-related protein</fullName>
    </submittedName>
</protein>
<sequence length="195" mass="21069">MSLLATLVLGAALVVSPTQARAEDTCSAAQEQLQTWLDANKETLPTTLDDISRYPMEYRRAIQGALSPQQRVALWREHLHRYIASHPRLNARQLAALELTLAVLTPELFTVDDTPEVLRAQAAVRDAFDAKEAQLIVATLGPSESSGVEESAAPVCTCNGADSWCGGTICRGSSCRRTTSGCGWLNRKPCNGRCG</sequence>
<evidence type="ECO:0000313" key="2">
    <source>
        <dbReference type="EMBL" id="QSQ14535.1"/>
    </source>
</evidence>
<dbReference type="RefSeq" id="WP_206716309.1">
    <property type="nucleotide sequence ID" value="NZ_CP071091.1"/>
</dbReference>
<accession>A0ABX7N731</accession>
<dbReference type="Proteomes" id="UP000663090">
    <property type="component" value="Chromosome"/>
</dbReference>
<evidence type="ECO:0000256" key="1">
    <source>
        <dbReference type="SAM" id="SignalP"/>
    </source>
</evidence>
<dbReference type="EMBL" id="CP071091">
    <property type="protein sequence ID" value="QSQ14535.1"/>
    <property type="molecule type" value="Genomic_DNA"/>
</dbReference>
<feature type="chain" id="PRO_5047348899" evidence="1">
    <location>
        <begin position="23"/>
        <end position="195"/>
    </location>
</feature>
<organism evidence="2 3">
    <name type="scientific">Myxococcus landrumensis</name>
    <dbReference type="NCBI Taxonomy" id="2813577"/>
    <lineage>
        <taxon>Bacteria</taxon>
        <taxon>Pseudomonadati</taxon>
        <taxon>Myxococcota</taxon>
        <taxon>Myxococcia</taxon>
        <taxon>Myxococcales</taxon>
        <taxon>Cystobacterineae</taxon>
        <taxon>Myxococcaceae</taxon>
        <taxon>Myxococcus</taxon>
    </lineage>
</organism>
<reference evidence="2 3" key="1">
    <citation type="submission" date="2021-02" db="EMBL/GenBank/DDBJ databases">
        <title>De Novo genome assembly of isolated myxobacteria.</title>
        <authorList>
            <person name="Stevens D.C."/>
        </authorList>
    </citation>
    <scope>NUCLEOTIDE SEQUENCE [LARGE SCALE GENOMIC DNA]</scope>
    <source>
        <strain evidence="2 3">SCHIC003</strain>
    </source>
</reference>